<evidence type="ECO:0000313" key="6">
    <source>
        <dbReference type="Proteomes" id="UP000276542"/>
    </source>
</evidence>
<dbReference type="InterPro" id="IPR005693">
    <property type="entry name" value="Mce"/>
</dbReference>
<dbReference type="OrthoDB" id="3460188at2"/>
<proteinExistence type="predicted"/>
<keyword evidence="2" id="KW-0812">Transmembrane</keyword>
<sequence length="392" mass="40759">MIESPHRIDRQVLYGLLFLALVAALIAGTIAKYRGVFEDNVAVVLEADRAGLTLAKGAPIKLRGVEIGHVGSVDTDGKSVRIGLKIDSESVGDVPADVTAQIVPPTAFGAKYVQLTAAGPSSDPRIAAGDVIPATRVTVEVNEVFDNLSEVLDVARPAQVNAALTAVAGAVDERGELLGDLISRTDAYLTGFNPALTTMSKDLALADDVLDVYAAARPALVGTLDHAADLSDTAVRRQASLRAFMLSLGAFSDRTDMLLRSSQDGIFTSLTLIEPVGRTVARYSPELPCIILGLATLNAALEPAVGGVRPGLTTATRIVPGRPAYVPGKNLPLVGDDRGPFCFGLPFVTPAESEQPPPVLHTGANPYAGSPSTPQRATLDTLFGLGGGANQP</sequence>
<comment type="caution">
    <text evidence="5">The sequence shown here is derived from an EMBL/GenBank/DDBJ whole genome shotgun (WGS) entry which is preliminary data.</text>
</comment>
<feature type="transmembrane region" description="Helical" evidence="2">
    <location>
        <begin position="12"/>
        <end position="31"/>
    </location>
</feature>
<dbReference type="NCBIfam" id="TIGR00996">
    <property type="entry name" value="Mtu_fam_mce"/>
    <property type="match status" value="1"/>
</dbReference>
<accession>A0A3A5H7Z4</accession>
<protein>
    <submittedName>
        <fullName evidence="5">MCE family protein</fullName>
    </submittedName>
</protein>
<reference evidence="6" key="1">
    <citation type="submission" date="2018-09" db="EMBL/GenBank/DDBJ databases">
        <authorList>
            <person name="Zhu H."/>
        </authorList>
    </citation>
    <scope>NUCLEOTIDE SEQUENCE [LARGE SCALE GENOMIC DNA]</scope>
    <source>
        <strain evidence="6">K1W22B-1</strain>
    </source>
</reference>
<feature type="domain" description="Mammalian cell entry C-terminal" evidence="4">
    <location>
        <begin position="124"/>
        <end position="340"/>
    </location>
</feature>
<dbReference type="InterPro" id="IPR003399">
    <property type="entry name" value="Mce/MlaD"/>
</dbReference>
<dbReference type="AlphaFoldDB" id="A0A3A5H7Z4"/>
<evidence type="ECO:0000256" key="2">
    <source>
        <dbReference type="SAM" id="Phobius"/>
    </source>
</evidence>
<keyword evidence="2" id="KW-0472">Membrane</keyword>
<name>A0A3A5H7Z4_9ACTN</name>
<keyword evidence="2" id="KW-1133">Transmembrane helix</keyword>
<dbReference type="PANTHER" id="PTHR33371:SF19">
    <property type="entry name" value="MCE-FAMILY PROTEIN MCE4A"/>
    <property type="match status" value="1"/>
</dbReference>
<dbReference type="Pfam" id="PF11887">
    <property type="entry name" value="Mce4_CUP1"/>
    <property type="match status" value="1"/>
</dbReference>
<organism evidence="5 6">
    <name type="scientific">Nocardioides cavernaquae</name>
    <dbReference type="NCBI Taxonomy" id="2321396"/>
    <lineage>
        <taxon>Bacteria</taxon>
        <taxon>Bacillati</taxon>
        <taxon>Actinomycetota</taxon>
        <taxon>Actinomycetes</taxon>
        <taxon>Propionibacteriales</taxon>
        <taxon>Nocardioidaceae</taxon>
        <taxon>Nocardioides</taxon>
    </lineage>
</organism>
<dbReference type="InterPro" id="IPR052336">
    <property type="entry name" value="MlaD_Phospholipid_Transporter"/>
</dbReference>
<evidence type="ECO:0000256" key="1">
    <source>
        <dbReference type="SAM" id="MobiDB-lite"/>
    </source>
</evidence>
<dbReference type="RefSeq" id="WP_120060740.1">
    <property type="nucleotide sequence ID" value="NZ_QYRP01000002.1"/>
</dbReference>
<dbReference type="EMBL" id="QYRP01000002">
    <property type="protein sequence ID" value="RJS46769.1"/>
    <property type="molecule type" value="Genomic_DNA"/>
</dbReference>
<dbReference type="Pfam" id="PF02470">
    <property type="entry name" value="MlaD"/>
    <property type="match status" value="1"/>
</dbReference>
<dbReference type="GO" id="GO:0051701">
    <property type="term" value="P:biological process involved in interaction with host"/>
    <property type="evidence" value="ECO:0007669"/>
    <property type="project" value="TreeGrafter"/>
</dbReference>
<evidence type="ECO:0000259" key="3">
    <source>
        <dbReference type="Pfam" id="PF02470"/>
    </source>
</evidence>
<evidence type="ECO:0000259" key="4">
    <source>
        <dbReference type="Pfam" id="PF11887"/>
    </source>
</evidence>
<dbReference type="InterPro" id="IPR024516">
    <property type="entry name" value="Mce_C"/>
</dbReference>
<evidence type="ECO:0000313" key="5">
    <source>
        <dbReference type="EMBL" id="RJS46769.1"/>
    </source>
</evidence>
<dbReference type="PANTHER" id="PTHR33371">
    <property type="entry name" value="INTERMEMBRANE PHOSPHOLIPID TRANSPORT SYSTEM BINDING PROTEIN MLAD-RELATED"/>
    <property type="match status" value="1"/>
</dbReference>
<dbReference type="GO" id="GO:0005576">
    <property type="term" value="C:extracellular region"/>
    <property type="evidence" value="ECO:0007669"/>
    <property type="project" value="TreeGrafter"/>
</dbReference>
<feature type="domain" description="Mce/MlaD" evidence="3">
    <location>
        <begin position="41"/>
        <end position="117"/>
    </location>
</feature>
<feature type="region of interest" description="Disordered" evidence="1">
    <location>
        <begin position="353"/>
        <end position="392"/>
    </location>
</feature>
<dbReference type="Proteomes" id="UP000276542">
    <property type="component" value="Unassembled WGS sequence"/>
</dbReference>
<keyword evidence="6" id="KW-1185">Reference proteome</keyword>
<gene>
    <name evidence="5" type="ORF">D4739_11450</name>
</gene>